<feature type="region of interest" description="Disordered" evidence="1">
    <location>
        <begin position="102"/>
        <end position="131"/>
    </location>
</feature>
<accession>A0A126ZUU3</accession>
<dbReference type="KEGG" id="satk:SA2016_0161"/>
<protein>
    <submittedName>
        <fullName evidence="2">Peptidoglycan-binding LysM</fullName>
    </submittedName>
</protein>
<feature type="compositionally biased region" description="Low complexity" evidence="1">
    <location>
        <begin position="102"/>
        <end position="122"/>
    </location>
</feature>
<sequence length="242" mass="24435">MAPLPAFKRSRVAPSAVVICLLGIGGLSAVVAAPSVPASVVREAAPAPDPAAEQHTLAQLAHEAADQRVAQIVESARAEESRQRAAQEAAAQQAAAQQAQRQAAAQAQAAHTQPAQVAAAPPAAVPPAPAPAQPPSAFIPVVGAGGQASVDACQGPVRFTPVTVSISIAEHDLCGGWNRMSWIQPGTKVTVQGYGTFTASARMVVPKGAGEGVLGGFAGGYPPIFLQTCIPGTSQMLLIALR</sequence>
<evidence type="ECO:0000313" key="2">
    <source>
        <dbReference type="EMBL" id="AMM30863.1"/>
    </source>
</evidence>
<dbReference type="PATRIC" id="fig|37927.3.peg.165"/>
<evidence type="ECO:0000256" key="1">
    <source>
        <dbReference type="SAM" id="MobiDB-lite"/>
    </source>
</evidence>
<proteinExistence type="predicted"/>
<name>A0A126ZUU3_9MICC</name>
<organism evidence="2 3">
    <name type="scientific">Sinomonas atrocyanea</name>
    <dbReference type="NCBI Taxonomy" id="37927"/>
    <lineage>
        <taxon>Bacteria</taxon>
        <taxon>Bacillati</taxon>
        <taxon>Actinomycetota</taxon>
        <taxon>Actinomycetes</taxon>
        <taxon>Micrococcales</taxon>
        <taxon>Micrococcaceae</taxon>
        <taxon>Sinomonas</taxon>
    </lineage>
</organism>
<dbReference type="STRING" id="37927.SA2016_0161"/>
<reference evidence="2 3" key="1">
    <citation type="submission" date="2016-02" db="EMBL/GenBank/DDBJ databases">
        <title>Complete genome of Sinomonas atrocyanea KCTC 3377.</title>
        <authorList>
            <person name="Kim K.M."/>
        </authorList>
    </citation>
    <scope>NUCLEOTIDE SEQUENCE [LARGE SCALE GENOMIC DNA]</scope>
    <source>
        <strain evidence="2 3">KCTC 3377</strain>
    </source>
</reference>
<keyword evidence="3" id="KW-1185">Reference proteome</keyword>
<gene>
    <name evidence="2" type="ORF">SA2016_0161</name>
</gene>
<dbReference type="EMBL" id="CP014518">
    <property type="protein sequence ID" value="AMM30863.1"/>
    <property type="molecule type" value="Genomic_DNA"/>
</dbReference>
<evidence type="ECO:0000313" key="3">
    <source>
        <dbReference type="Proteomes" id="UP000070134"/>
    </source>
</evidence>
<dbReference type="AlphaFoldDB" id="A0A126ZUU3"/>
<dbReference type="Proteomes" id="UP000070134">
    <property type="component" value="Chromosome"/>
</dbReference>